<feature type="compositionally biased region" description="Pro residues" evidence="1">
    <location>
        <begin position="349"/>
        <end position="359"/>
    </location>
</feature>
<dbReference type="SUPFAM" id="SSF81901">
    <property type="entry name" value="HCP-like"/>
    <property type="match status" value="3"/>
</dbReference>
<feature type="region of interest" description="Disordered" evidence="1">
    <location>
        <begin position="110"/>
        <end position="140"/>
    </location>
</feature>
<accession>A0A7W7YGG3</accession>
<feature type="region of interest" description="Disordered" evidence="1">
    <location>
        <begin position="861"/>
        <end position="898"/>
    </location>
</feature>
<protein>
    <submittedName>
        <fullName evidence="2">TPR repeat protein</fullName>
    </submittedName>
</protein>
<dbReference type="PANTHER" id="PTHR45011:SF1">
    <property type="entry name" value="DAP3-BINDING CELL DEATH ENHANCER 1"/>
    <property type="match status" value="1"/>
</dbReference>
<dbReference type="Gene3D" id="1.25.40.10">
    <property type="entry name" value="Tetratricopeptide repeat domain"/>
    <property type="match status" value="3"/>
</dbReference>
<dbReference type="PANTHER" id="PTHR45011">
    <property type="entry name" value="DAP3-BINDING CELL DEATH ENHANCER 1"/>
    <property type="match status" value="1"/>
</dbReference>
<dbReference type="Proteomes" id="UP000590740">
    <property type="component" value="Unassembled WGS sequence"/>
</dbReference>
<evidence type="ECO:0000313" key="2">
    <source>
        <dbReference type="EMBL" id="MBB5035547.1"/>
    </source>
</evidence>
<sequence>MTLFDAMHLLGLSAPITHEAVDRACMDALWRVWGPVHQAPDNAELAAQAQLWDGEIRKAYAFLRERPLNLYPYRVLLPEAQTGYDPRAFALGTGHAVAAQVQPQAMAQAQQQPFAVQAPPSPLTAQAQPPPTFNAEAPPSLLPVFNTQAQAVAQAQQPSPFAVQAPPSPPLTAQAQPQPSFNAEAPPSPSLTARSQPPPLPAFTALAGGRPEFAKAPPPPLYPGPLRGQSAVPPEQAPQRRLSGWTWVGLGAAALLVCGAGLFLYGGLSGSAGPGRRGLASQMPGMPAPGIGAGAGVGPGYSDRPRPPSAAQRERQRQADAASETVARSGLRDDHHSLKKMPGSGAPAPASPAQPPAGSPPQGKLTVINHPDGSLVARMPDGGVISIGPTGGKQGSYGPQGSPFGKNAAPGSSAHGTPQGGGRQLSPSERLALLPEQYRRMVAGEEEQRQKLLAQAEKGDAEAQFRLAEYYTQPSSFTRDTDAAERWYRKAADAGYEPAQLALARGLQQGCFFSRGPQEAATYYRKAAEQGGTESLGAYGQFLLLRARDASADPDDAIPYLKRAAQRGHTESQYLLGHEMIDPYGKLTNYSEGLRLLEQAAGQGHGMARYTLACTYLDGTGRPADPERGVRLLTAFIEEHPYPIAILKLADCYRDGYGVQRDSDHAVSTYRHWQTLPSAQYRLCLMYHFGEGVAKDEAEALQWLQLASACYYAPAQYDVGMRHATGAGLERDDVKAAEAFRKAALQHYPPAQTELGLCYLDGRGVDEDPASGIQHLERAAALGFPKAQENLGRCYARGRGVRKDPAQAAEWLAKAAAQDYGPAQIALGRFLLESRPGHPGDPVLALAWFLRAEALKEDGARECVQQTREQLPPQDIAEAERRASQLPRTRPWKNWQPL</sequence>
<proteinExistence type="predicted"/>
<comment type="caution">
    <text evidence="2">The sequence shown here is derived from an EMBL/GenBank/DDBJ whole genome shotgun (WGS) entry which is preliminary data.</text>
</comment>
<dbReference type="SMART" id="SM00671">
    <property type="entry name" value="SEL1"/>
    <property type="match status" value="11"/>
</dbReference>
<reference evidence="2 3" key="1">
    <citation type="submission" date="2020-08" db="EMBL/GenBank/DDBJ databases">
        <title>Genomic Encyclopedia of Type Strains, Phase IV (KMG-IV): sequencing the most valuable type-strain genomes for metagenomic binning, comparative biology and taxonomic classification.</title>
        <authorList>
            <person name="Goeker M."/>
        </authorList>
    </citation>
    <scope>NUCLEOTIDE SEQUENCE [LARGE SCALE GENOMIC DNA]</scope>
    <source>
        <strain evidence="2 3">DSM 12252</strain>
    </source>
</reference>
<feature type="compositionally biased region" description="Polar residues" evidence="1">
    <location>
        <begin position="171"/>
        <end position="181"/>
    </location>
</feature>
<feature type="region of interest" description="Disordered" evidence="1">
    <location>
        <begin position="153"/>
        <end position="237"/>
    </location>
</feature>
<keyword evidence="3" id="KW-1185">Reference proteome</keyword>
<dbReference type="EMBL" id="JACHIG010000019">
    <property type="protein sequence ID" value="MBB5035547.1"/>
    <property type="molecule type" value="Genomic_DNA"/>
</dbReference>
<dbReference type="AlphaFoldDB" id="A0A7W7YGG3"/>
<name>A0A7W7YGG3_9BACT</name>
<dbReference type="Pfam" id="PF08238">
    <property type="entry name" value="Sel1"/>
    <property type="match status" value="11"/>
</dbReference>
<dbReference type="InterPro" id="IPR006597">
    <property type="entry name" value="Sel1-like"/>
</dbReference>
<dbReference type="InterPro" id="IPR052748">
    <property type="entry name" value="ISR_Activator"/>
</dbReference>
<organism evidence="2 3">
    <name type="scientific">Prosthecobacter vanneervenii</name>
    <dbReference type="NCBI Taxonomy" id="48466"/>
    <lineage>
        <taxon>Bacteria</taxon>
        <taxon>Pseudomonadati</taxon>
        <taxon>Verrucomicrobiota</taxon>
        <taxon>Verrucomicrobiia</taxon>
        <taxon>Verrucomicrobiales</taxon>
        <taxon>Verrucomicrobiaceae</taxon>
        <taxon>Prosthecobacter</taxon>
    </lineage>
</organism>
<feature type="compositionally biased region" description="Low complexity" evidence="1">
    <location>
        <begin position="153"/>
        <end position="165"/>
    </location>
</feature>
<gene>
    <name evidence="2" type="ORF">HNQ65_005160</name>
</gene>
<feature type="region of interest" description="Disordered" evidence="1">
    <location>
        <begin position="275"/>
        <end position="426"/>
    </location>
</feature>
<dbReference type="InterPro" id="IPR011990">
    <property type="entry name" value="TPR-like_helical_dom_sf"/>
</dbReference>
<evidence type="ECO:0000313" key="3">
    <source>
        <dbReference type="Proteomes" id="UP000590740"/>
    </source>
</evidence>
<dbReference type="RefSeq" id="WP_184344459.1">
    <property type="nucleotide sequence ID" value="NZ_JACHIG010000019.1"/>
</dbReference>
<evidence type="ECO:0000256" key="1">
    <source>
        <dbReference type="SAM" id="MobiDB-lite"/>
    </source>
</evidence>